<reference evidence="1 3" key="1">
    <citation type="submission" date="2016-02" db="EMBL/GenBank/DDBJ databases">
        <authorList>
            <person name="Strepis N."/>
        </authorList>
    </citation>
    <scope>NUCLEOTIDE SEQUENCE [LARGE SCALE GENOMIC DNA]</scope>
    <source>
        <strain evidence="1">Trichococcus flocculiformis</strain>
    </source>
</reference>
<protein>
    <submittedName>
        <fullName evidence="2">Uncharacterized protein</fullName>
    </submittedName>
</protein>
<keyword evidence="3" id="KW-1185">Reference proteome</keyword>
<dbReference type="AlphaFoldDB" id="A0AB38BI14"/>
<dbReference type="Proteomes" id="UP000199686">
    <property type="component" value="Unassembled WGS sequence"/>
</dbReference>
<name>A0AB38BI14_9LACT</name>
<gene>
    <name evidence="2" type="ORF">SAMN04488507_101631</name>
    <name evidence="1" type="ORF">TFLO_965</name>
</gene>
<proteinExistence type="predicted"/>
<reference evidence="2 4" key="2">
    <citation type="submission" date="2016-10" db="EMBL/GenBank/DDBJ databases">
        <authorList>
            <person name="Varghese N."/>
            <person name="Submissions S."/>
        </authorList>
    </citation>
    <scope>NUCLEOTIDE SEQUENCE [LARGE SCALE GENOMIC DNA]</scope>
    <source>
        <strain evidence="2 4">DSM 2094</strain>
    </source>
</reference>
<sequence>MKELTINLTGNFVGTAGVTSDRILFKFNDATSGPQLVGIHTKKAFLRDIDLRQQYDAKAEMKVITLGLTENGPKVANILDILEIEAR</sequence>
<dbReference type="EMBL" id="FJMZ01000007">
    <property type="protein sequence ID" value="CZQ88268.1"/>
    <property type="molecule type" value="Genomic_DNA"/>
</dbReference>
<dbReference type="Proteomes" id="UP000195947">
    <property type="component" value="Unassembled WGS sequence"/>
</dbReference>
<accession>A0AB38BI14</accession>
<dbReference type="RefSeq" id="WP_086988544.1">
    <property type="nucleotide sequence ID" value="NZ_FJMZ01000007.1"/>
</dbReference>
<organism evidence="2 4">
    <name type="scientific">Trichococcus flocculiformis</name>
    <dbReference type="NCBI Taxonomy" id="82803"/>
    <lineage>
        <taxon>Bacteria</taxon>
        <taxon>Bacillati</taxon>
        <taxon>Bacillota</taxon>
        <taxon>Bacilli</taxon>
        <taxon>Lactobacillales</taxon>
        <taxon>Carnobacteriaceae</taxon>
        <taxon>Trichococcus</taxon>
    </lineage>
</organism>
<dbReference type="EMBL" id="FOQC01000016">
    <property type="protein sequence ID" value="SFH80473.1"/>
    <property type="molecule type" value="Genomic_DNA"/>
</dbReference>
<evidence type="ECO:0000313" key="1">
    <source>
        <dbReference type="EMBL" id="CZQ88268.1"/>
    </source>
</evidence>
<evidence type="ECO:0000313" key="3">
    <source>
        <dbReference type="Proteomes" id="UP000195947"/>
    </source>
</evidence>
<comment type="caution">
    <text evidence="2">The sequence shown here is derived from an EMBL/GenBank/DDBJ whole genome shotgun (WGS) entry which is preliminary data.</text>
</comment>
<evidence type="ECO:0000313" key="2">
    <source>
        <dbReference type="EMBL" id="SFH80473.1"/>
    </source>
</evidence>
<evidence type="ECO:0000313" key="4">
    <source>
        <dbReference type="Proteomes" id="UP000199686"/>
    </source>
</evidence>